<dbReference type="RefSeq" id="WP_090668127.1">
    <property type="nucleotide sequence ID" value="NZ_FNIT01000001.1"/>
</dbReference>
<dbReference type="EMBL" id="FNIT01000001">
    <property type="protein sequence ID" value="SDN60184.1"/>
    <property type="molecule type" value="Genomic_DNA"/>
</dbReference>
<sequence>MTRPSTLRPLALAALVLLPATAAEALHVAPRGTRTGDSVAETGLRVAQGGCSAAAREAAQQSGGQVLSVQTANRGGRTVCVVTVLIPAQDGNRPRRQTITIEQ</sequence>
<dbReference type="OrthoDB" id="8454730at2"/>
<evidence type="ECO:0000313" key="3">
    <source>
        <dbReference type="Proteomes" id="UP000198793"/>
    </source>
</evidence>
<dbReference type="STRING" id="1166073.SAMN05192530_101418"/>
<name>A0A1H0CQL8_9HYPH</name>
<accession>A0A1H0CQL8</accession>
<proteinExistence type="predicted"/>
<dbReference type="AlphaFoldDB" id="A0A1H0CQL8"/>
<reference evidence="2 3" key="1">
    <citation type="submission" date="2016-10" db="EMBL/GenBank/DDBJ databases">
        <authorList>
            <person name="de Groot N.N."/>
        </authorList>
    </citation>
    <scope>NUCLEOTIDE SEQUENCE [LARGE SCALE GENOMIC DNA]</scope>
    <source>
        <strain evidence="3">L7-484,KACC 16230,DSM 25025</strain>
    </source>
</reference>
<evidence type="ECO:0000313" key="2">
    <source>
        <dbReference type="EMBL" id="SDN60184.1"/>
    </source>
</evidence>
<keyword evidence="1" id="KW-0732">Signal</keyword>
<feature type="chain" id="PRO_5011575239" evidence="1">
    <location>
        <begin position="26"/>
        <end position="103"/>
    </location>
</feature>
<keyword evidence="3" id="KW-1185">Reference proteome</keyword>
<protein>
    <submittedName>
        <fullName evidence="2">Uncharacterized protein</fullName>
    </submittedName>
</protein>
<dbReference type="Proteomes" id="UP000198793">
    <property type="component" value="Unassembled WGS sequence"/>
</dbReference>
<organism evidence="2 3">
    <name type="scientific">Aureimonas jatrophae</name>
    <dbReference type="NCBI Taxonomy" id="1166073"/>
    <lineage>
        <taxon>Bacteria</taxon>
        <taxon>Pseudomonadati</taxon>
        <taxon>Pseudomonadota</taxon>
        <taxon>Alphaproteobacteria</taxon>
        <taxon>Hyphomicrobiales</taxon>
        <taxon>Aurantimonadaceae</taxon>
        <taxon>Aureimonas</taxon>
    </lineage>
</organism>
<evidence type="ECO:0000256" key="1">
    <source>
        <dbReference type="SAM" id="SignalP"/>
    </source>
</evidence>
<feature type="signal peptide" evidence="1">
    <location>
        <begin position="1"/>
        <end position="25"/>
    </location>
</feature>
<gene>
    <name evidence="2" type="ORF">SAMN05192530_101418</name>
</gene>